<evidence type="ECO:0000313" key="2">
    <source>
        <dbReference type="Proteomes" id="UP000030693"/>
    </source>
</evidence>
<dbReference type="Proteomes" id="UP000030693">
    <property type="component" value="Unassembled WGS sequence"/>
</dbReference>
<evidence type="ECO:0000313" key="1">
    <source>
        <dbReference type="EMBL" id="KCV69994.1"/>
    </source>
</evidence>
<evidence type="ECO:0008006" key="3">
    <source>
        <dbReference type="Google" id="ProtNLM"/>
    </source>
</evidence>
<dbReference type="AlphaFoldDB" id="A0A058Z6U8"/>
<proteinExistence type="predicted"/>
<sequence length="218" mass="23563">MSEQPGSLSIPDQGMVSPKVWEQHALLNLLVETQAENIEQFVHALLDHVVLGHAMPSPMHLLSQEYSVGQVFQLIDCLVDTMRLCLNTIPAASSDADFLGLAVAFYSGPGILSNDSLKLLARSICSRRQEYVPTSAALVTPATVTGSLQLRDFDWEHRAVVFPAVDKIHHASLVRLSLNLVSPNSAEQGALLELGPQELDTLIASLEAADKICAENSA</sequence>
<name>A0A058Z6U8_FONAL</name>
<protein>
    <recommendedName>
        <fullName evidence="3">COMM domain-containing protein</fullName>
    </recommendedName>
</protein>
<keyword evidence="2" id="KW-1185">Reference proteome</keyword>
<accession>A0A058Z6U8</accession>
<dbReference type="OrthoDB" id="17646at2759"/>
<reference evidence="1" key="1">
    <citation type="submission" date="2013-04" db="EMBL/GenBank/DDBJ databases">
        <title>The Genome Sequence of Fonticula alba ATCC 38817.</title>
        <authorList>
            <consortium name="The Broad Institute Genomics Platform"/>
            <person name="Russ C."/>
            <person name="Cuomo C."/>
            <person name="Burger G."/>
            <person name="Gray M.W."/>
            <person name="Holland P.W.H."/>
            <person name="King N."/>
            <person name="Lang F.B.F."/>
            <person name="Roger A.J."/>
            <person name="Ruiz-Trillo I."/>
            <person name="Brown M."/>
            <person name="Walker B."/>
            <person name="Young S."/>
            <person name="Zeng Q."/>
            <person name="Gargeya S."/>
            <person name="Fitzgerald M."/>
            <person name="Haas B."/>
            <person name="Abouelleil A."/>
            <person name="Allen A.W."/>
            <person name="Alvarado L."/>
            <person name="Arachchi H.M."/>
            <person name="Berlin A.M."/>
            <person name="Chapman S.B."/>
            <person name="Gainer-Dewar J."/>
            <person name="Goldberg J."/>
            <person name="Griggs A."/>
            <person name="Gujja S."/>
            <person name="Hansen M."/>
            <person name="Howarth C."/>
            <person name="Imamovic A."/>
            <person name="Ireland A."/>
            <person name="Larimer J."/>
            <person name="McCowan C."/>
            <person name="Murphy C."/>
            <person name="Pearson M."/>
            <person name="Poon T.W."/>
            <person name="Priest M."/>
            <person name="Roberts A."/>
            <person name="Saif S."/>
            <person name="Shea T."/>
            <person name="Sisk P."/>
            <person name="Sykes S."/>
            <person name="Wortman J."/>
            <person name="Nusbaum C."/>
            <person name="Birren B."/>
        </authorList>
    </citation>
    <scope>NUCLEOTIDE SEQUENCE [LARGE SCALE GENOMIC DNA]</scope>
    <source>
        <strain evidence="1">ATCC 38817</strain>
    </source>
</reference>
<dbReference type="EMBL" id="KB932205">
    <property type="protein sequence ID" value="KCV69994.1"/>
    <property type="molecule type" value="Genomic_DNA"/>
</dbReference>
<dbReference type="RefSeq" id="XP_009495600.1">
    <property type="nucleotide sequence ID" value="XM_009497325.1"/>
</dbReference>
<organism evidence="1">
    <name type="scientific">Fonticula alba</name>
    <name type="common">Slime mold</name>
    <dbReference type="NCBI Taxonomy" id="691883"/>
    <lineage>
        <taxon>Eukaryota</taxon>
        <taxon>Rotosphaerida</taxon>
        <taxon>Fonticulaceae</taxon>
        <taxon>Fonticula</taxon>
    </lineage>
</organism>
<dbReference type="GeneID" id="20528184"/>
<gene>
    <name evidence="1" type="ORF">H696_03459</name>
</gene>